<accession>A0A9N9SYH1</accession>
<dbReference type="OrthoDB" id="6743133at2759"/>
<gene>
    <name evidence="2" type="ORF">DIABBA_LOCUS6685</name>
</gene>
<dbReference type="Pfam" id="PF13358">
    <property type="entry name" value="DDE_3"/>
    <property type="match status" value="1"/>
</dbReference>
<dbReference type="EMBL" id="OU898279">
    <property type="protein sequence ID" value="CAG9833274.1"/>
    <property type="molecule type" value="Genomic_DNA"/>
</dbReference>
<protein>
    <recommendedName>
        <fullName evidence="1">Tc1-like transposase DDE domain-containing protein</fullName>
    </recommendedName>
</protein>
<evidence type="ECO:0000313" key="2">
    <source>
        <dbReference type="EMBL" id="CAG9833274.1"/>
    </source>
</evidence>
<evidence type="ECO:0000259" key="1">
    <source>
        <dbReference type="Pfam" id="PF13358"/>
    </source>
</evidence>
<proteinExistence type="predicted"/>
<sequence>MPKQLNSRCRELVACLIDYFEQERINGGPFLPLNAVRERVAAALKLSLSTVSTISQAVKNNEVLKSPPKKRYHKKTKTNTEELNVSGIRDVIYDMYKTKKHVTLESLKDNLVKKQMFDGSTTSLWRVLKQLGFRWQKDSPRRGLMELPNIAVKRTLFLRNYIEEKEACLYKFVFIDETWIFQNGTICRSWQNEDKRSVRTIKTDGKRYIIINAGSEDGFINGAQAIYSSNNKISDYHGEMNKDNFLHWFEEQLLKNLEQPSIIIMDNAPYHSMLLHKMPNSSSTKAQIQEWLTKKNINFSVKMFKCELLEIVKQNKPPHVYIIDHLAEQYGHKVLRLPPYHCIFNPIELIWGISKQYYNRHIGRDGNTEQDCLNMWSEALEKITSQTWKNAIQHCEKEIKKWYERERILDRLEVDPIIINTDNQDSDDIDDSD</sequence>
<keyword evidence="3" id="KW-1185">Reference proteome</keyword>
<name>A0A9N9SYH1_DIABA</name>
<dbReference type="Proteomes" id="UP001153709">
    <property type="component" value="Chromosome 4"/>
</dbReference>
<reference evidence="2" key="1">
    <citation type="submission" date="2022-01" db="EMBL/GenBank/DDBJ databases">
        <authorList>
            <person name="King R."/>
        </authorList>
    </citation>
    <scope>NUCLEOTIDE SEQUENCE</scope>
</reference>
<dbReference type="InterPro" id="IPR038717">
    <property type="entry name" value="Tc1-like_DDE_dom"/>
</dbReference>
<feature type="domain" description="Tc1-like transposase DDE" evidence="1">
    <location>
        <begin position="172"/>
        <end position="359"/>
    </location>
</feature>
<dbReference type="PANTHER" id="PTHR33939">
    <property type="entry name" value="PROTEIN CBG22215"/>
    <property type="match status" value="1"/>
</dbReference>
<dbReference type="AlphaFoldDB" id="A0A9N9SYH1"/>
<dbReference type="Gene3D" id="3.30.420.10">
    <property type="entry name" value="Ribonuclease H-like superfamily/Ribonuclease H"/>
    <property type="match status" value="1"/>
</dbReference>
<evidence type="ECO:0000313" key="3">
    <source>
        <dbReference type="Proteomes" id="UP001153709"/>
    </source>
</evidence>
<dbReference type="InterPro" id="IPR036397">
    <property type="entry name" value="RNaseH_sf"/>
</dbReference>
<dbReference type="GO" id="GO:0003676">
    <property type="term" value="F:nucleic acid binding"/>
    <property type="evidence" value="ECO:0007669"/>
    <property type="project" value="InterPro"/>
</dbReference>
<dbReference type="PANTHER" id="PTHR33939:SF1">
    <property type="entry name" value="DUF4371 DOMAIN-CONTAINING PROTEIN"/>
    <property type="match status" value="1"/>
</dbReference>
<organism evidence="2 3">
    <name type="scientific">Diabrotica balteata</name>
    <name type="common">Banded cucumber beetle</name>
    <dbReference type="NCBI Taxonomy" id="107213"/>
    <lineage>
        <taxon>Eukaryota</taxon>
        <taxon>Metazoa</taxon>
        <taxon>Ecdysozoa</taxon>
        <taxon>Arthropoda</taxon>
        <taxon>Hexapoda</taxon>
        <taxon>Insecta</taxon>
        <taxon>Pterygota</taxon>
        <taxon>Neoptera</taxon>
        <taxon>Endopterygota</taxon>
        <taxon>Coleoptera</taxon>
        <taxon>Polyphaga</taxon>
        <taxon>Cucujiformia</taxon>
        <taxon>Chrysomeloidea</taxon>
        <taxon>Chrysomelidae</taxon>
        <taxon>Galerucinae</taxon>
        <taxon>Diabroticina</taxon>
        <taxon>Diabroticites</taxon>
        <taxon>Diabrotica</taxon>
    </lineage>
</organism>